<proteinExistence type="predicted"/>
<dbReference type="PANTHER" id="PTHR43283:SF3">
    <property type="entry name" value="BETA-LACTAMASE FAMILY PROTEIN (AFU_ORTHOLOGUE AFUA_5G07500)"/>
    <property type="match status" value="1"/>
</dbReference>
<dbReference type="PANTHER" id="PTHR43283">
    <property type="entry name" value="BETA-LACTAMASE-RELATED"/>
    <property type="match status" value="1"/>
</dbReference>
<organism evidence="2 3">
    <name type="scientific">Sphingomonas ginsenosidimutans</name>
    <dbReference type="NCBI Taxonomy" id="862134"/>
    <lineage>
        <taxon>Bacteria</taxon>
        <taxon>Pseudomonadati</taxon>
        <taxon>Pseudomonadota</taxon>
        <taxon>Alphaproteobacteria</taxon>
        <taxon>Sphingomonadales</taxon>
        <taxon>Sphingomonadaceae</taxon>
        <taxon>Sphingomonas</taxon>
    </lineage>
</organism>
<evidence type="ECO:0000259" key="1">
    <source>
        <dbReference type="Pfam" id="PF00144"/>
    </source>
</evidence>
<dbReference type="SUPFAM" id="SSF56601">
    <property type="entry name" value="beta-lactamase/transpeptidase-like"/>
    <property type="match status" value="1"/>
</dbReference>
<dbReference type="AlphaFoldDB" id="A0A2A4I2J6"/>
<sequence>MTAALALALAAGGTGLARQAQPAPIPAAEGAAARAPSLLPATQALFDRYVAERRVPGIVGAFGRDDHPTYFVSSGAIAWDEGAPAAGPDSLWRVYSMTKPVTAMAAMILIEEGKIGLDDPLSKYFSAFKTMRVLTQPDTSLDSRPATRPITIRELLTHTAGLGYNIISKGPLLKEYEARGILPAALNVATEGKAKAARPTSLAEFADRVAKLPLIAEPGTKWSYSIGLDVMGAVIEKASGMPFDRFVQTRLLDPLKMTSTFWQVPQKEAGRLATNYAVMGQQGLPVDPAATSVYLQPPSFPYGGAGLVSSARDYDRFLHMIQDRGTLDGVRVLKPETVALATSNLLPAGVTFTGVTPGSVTDTGYGAGGYVTLADRPGVLAGTYGWDGAANSVAWVNPTHRMRGVVMVNIFPPGSLPLRREVPAALMQDAARLHR</sequence>
<dbReference type="InterPro" id="IPR012338">
    <property type="entry name" value="Beta-lactam/transpept-like"/>
</dbReference>
<gene>
    <name evidence="2" type="ORF">COA17_00155</name>
</gene>
<protein>
    <submittedName>
        <fullName evidence="2">Serine hydrolase</fullName>
    </submittedName>
</protein>
<evidence type="ECO:0000313" key="3">
    <source>
        <dbReference type="Proteomes" id="UP000218784"/>
    </source>
</evidence>
<dbReference type="RefSeq" id="WP_096610639.1">
    <property type="nucleotide sequence ID" value="NZ_NWVD01000001.1"/>
</dbReference>
<dbReference type="InterPro" id="IPR050789">
    <property type="entry name" value="Diverse_Enzym_Activities"/>
</dbReference>
<reference evidence="2 3" key="1">
    <citation type="submission" date="2017-09" db="EMBL/GenBank/DDBJ databases">
        <title>Sphingomonas ginsenosidimutans KACC 14949, whole genome shotgun sequence.</title>
        <authorList>
            <person name="Feng G."/>
            <person name="Zhu H."/>
        </authorList>
    </citation>
    <scope>NUCLEOTIDE SEQUENCE [LARGE SCALE GENOMIC DNA]</scope>
    <source>
        <strain evidence="2 3">KACC 14949</strain>
    </source>
</reference>
<dbReference type="Proteomes" id="UP000218784">
    <property type="component" value="Unassembled WGS sequence"/>
</dbReference>
<feature type="domain" description="Beta-lactamase-related" evidence="1">
    <location>
        <begin position="43"/>
        <end position="416"/>
    </location>
</feature>
<dbReference type="GO" id="GO:0016787">
    <property type="term" value="F:hydrolase activity"/>
    <property type="evidence" value="ECO:0007669"/>
    <property type="project" value="UniProtKB-KW"/>
</dbReference>
<comment type="caution">
    <text evidence="2">The sequence shown here is derived from an EMBL/GenBank/DDBJ whole genome shotgun (WGS) entry which is preliminary data.</text>
</comment>
<dbReference type="InterPro" id="IPR001466">
    <property type="entry name" value="Beta-lactam-related"/>
</dbReference>
<name>A0A2A4I2J6_9SPHN</name>
<keyword evidence="3" id="KW-1185">Reference proteome</keyword>
<dbReference type="Pfam" id="PF00144">
    <property type="entry name" value="Beta-lactamase"/>
    <property type="match status" value="1"/>
</dbReference>
<keyword evidence="2" id="KW-0378">Hydrolase</keyword>
<dbReference type="EMBL" id="NWVD01000001">
    <property type="protein sequence ID" value="PCG10840.1"/>
    <property type="molecule type" value="Genomic_DNA"/>
</dbReference>
<accession>A0A2A4I2J6</accession>
<evidence type="ECO:0000313" key="2">
    <source>
        <dbReference type="EMBL" id="PCG10840.1"/>
    </source>
</evidence>
<dbReference type="Gene3D" id="3.40.710.10">
    <property type="entry name" value="DD-peptidase/beta-lactamase superfamily"/>
    <property type="match status" value="1"/>
</dbReference>